<keyword evidence="3" id="KW-1185">Reference proteome</keyword>
<dbReference type="RefSeq" id="WP_380163226.1">
    <property type="nucleotide sequence ID" value="NZ_JBHTNU010000003.1"/>
</dbReference>
<evidence type="ECO:0000313" key="3">
    <source>
        <dbReference type="Proteomes" id="UP001597282"/>
    </source>
</evidence>
<evidence type="ECO:0000313" key="2">
    <source>
        <dbReference type="EMBL" id="MFD1426226.1"/>
    </source>
</evidence>
<name>A0ABW4C9N9_9BACL</name>
<dbReference type="InterPro" id="IPR010982">
    <property type="entry name" value="Lambda_DNA-bd_dom_sf"/>
</dbReference>
<dbReference type="Pfam" id="PF13413">
    <property type="entry name" value="HTH_25"/>
    <property type="match status" value="1"/>
</dbReference>
<dbReference type="InterPro" id="IPR050400">
    <property type="entry name" value="Bact_Cytoskel_RodZ"/>
</dbReference>
<dbReference type="Gene3D" id="1.10.260.40">
    <property type="entry name" value="lambda repressor-like DNA-binding domains"/>
    <property type="match status" value="1"/>
</dbReference>
<feature type="compositionally biased region" description="Polar residues" evidence="1">
    <location>
        <begin position="308"/>
        <end position="326"/>
    </location>
</feature>
<organism evidence="2 3">
    <name type="scientific">Kroppenstedtia sanguinis</name>
    <dbReference type="NCBI Taxonomy" id="1380684"/>
    <lineage>
        <taxon>Bacteria</taxon>
        <taxon>Bacillati</taxon>
        <taxon>Bacillota</taxon>
        <taxon>Bacilli</taxon>
        <taxon>Bacillales</taxon>
        <taxon>Thermoactinomycetaceae</taxon>
        <taxon>Kroppenstedtia</taxon>
    </lineage>
</organism>
<feature type="compositionally biased region" description="Polar residues" evidence="1">
    <location>
        <begin position="118"/>
        <end position="128"/>
    </location>
</feature>
<dbReference type="CDD" id="cd00093">
    <property type="entry name" value="HTH_XRE"/>
    <property type="match status" value="1"/>
</dbReference>
<comment type="caution">
    <text evidence="2">The sequence shown here is derived from an EMBL/GenBank/DDBJ whole genome shotgun (WGS) entry which is preliminary data.</text>
</comment>
<accession>A0ABW4C9N9</accession>
<dbReference type="PANTHER" id="PTHR34475">
    <property type="match status" value="1"/>
</dbReference>
<sequence length="422" mass="46804">MSGIGILLRETREAKGYSLEQVQQSTKIHIEYLRALENDQFDSLPSPFYVRAFLRSYAHCLGLDAQPLMDRYERMAIPGGVPRRQPLAPQGMEREDLRSRGVGQRSFRGDPRLGRTYPSKQQRMTSPKGQPIQPFSDPNPQPPIRNRQQPISPLDTGWRGQEETMQSPSDIQGGPSPLPRAGNIPTPPSHPGAGNIQSPQSRGDHFRHTQRMQPIDRQPAAARSGESQEQLQQTMTPRKVSQEMKRGVEKGDGKPKKRGASKWMVRVASIGALLLVSIGGYTILTNTSESGTSEQSSADQPSAGIPKNDNTANAQDVSTPQLNKVKTGNDIEGDLFNLESAKKIEVEIKSVKGSTNLSVGSKVNNVEESYEIKTGEQRKLKSDEFIWFRLVKPSSTQIKVNGEEIDTTAQDVPKSYRIQLKK</sequence>
<protein>
    <submittedName>
        <fullName evidence="2">Helix-turn-helix domain-containing protein</fullName>
    </submittedName>
</protein>
<evidence type="ECO:0000256" key="1">
    <source>
        <dbReference type="SAM" id="MobiDB-lite"/>
    </source>
</evidence>
<dbReference type="EMBL" id="JBHTNU010000003">
    <property type="protein sequence ID" value="MFD1426226.1"/>
    <property type="molecule type" value="Genomic_DNA"/>
</dbReference>
<feature type="region of interest" description="Disordered" evidence="1">
    <location>
        <begin position="79"/>
        <end position="260"/>
    </location>
</feature>
<feature type="compositionally biased region" description="Polar residues" evidence="1">
    <location>
        <begin position="287"/>
        <end position="300"/>
    </location>
</feature>
<proteinExistence type="predicted"/>
<dbReference type="Proteomes" id="UP001597282">
    <property type="component" value="Unassembled WGS sequence"/>
</dbReference>
<dbReference type="PANTHER" id="PTHR34475:SF1">
    <property type="entry name" value="CYTOSKELETON PROTEIN RODZ"/>
    <property type="match status" value="1"/>
</dbReference>
<reference evidence="3" key="1">
    <citation type="journal article" date="2019" name="Int. J. Syst. Evol. Microbiol.">
        <title>The Global Catalogue of Microorganisms (GCM) 10K type strain sequencing project: providing services to taxonomists for standard genome sequencing and annotation.</title>
        <authorList>
            <consortium name="The Broad Institute Genomics Platform"/>
            <consortium name="The Broad Institute Genome Sequencing Center for Infectious Disease"/>
            <person name="Wu L."/>
            <person name="Ma J."/>
        </authorList>
    </citation>
    <scope>NUCLEOTIDE SEQUENCE [LARGE SCALE GENOMIC DNA]</scope>
    <source>
        <strain evidence="3">S1</strain>
    </source>
</reference>
<feature type="region of interest" description="Disordered" evidence="1">
    <location>
        <begin position="287"/>
        <end position="328"/>
    </location>
</feature>
<dbReference type="InterPro" id="IPR001387">
    <property type="entry name" value="Cro/C1-type_HTH"/>
</dbReference>
<dbReference type="SUPFAM" id="SSF47413">
    <property type="entry name" value="lambda repressor-like DNA-binding domains"/>
    <property type="match status" value="1"/>
</dbReference>
<feature type="compositionally biased region" description="Polar residues" evidence="1">
    <location>
        <begin position="225"/>
        <end position="236"/>
    </location>
</feature>
<feature type="compositionally biased region" description="Basic and acidic residues" evidence="1">
    <location>
        <begin position="240"/>
        <end position="254"/>
    </location>
</feature>
<gene>
    <name evidence="2" type="ORF">ACFQ4Y_04670</name>
</gene>